<dbReference type="GO" id="GO:0016853">
    <property type="term" value="F:isomerase activity"/>
    <property type="evidence" value="ECO:0007669"/>
    <property type="project" value="UniProtKB-KW"/>
</dbReference>
<dbReference type="STRING" id="589385.SAMN05421504_1011032"/>
<dbReference type="InterPro" id="IPR032710">
    <property type="entry name" value="NTF2-like_dom_sf"/>
</dbReference>
<name>A0A1H2UXC3_9PSEU</name>
<accession>A0A1H2UXC3</accession>
<evidence type="ECO:0000259" key="1">
    <source>
        <dbReference type="Pfam" id="PF12680"/>
    </source>
</evidence>
<gene>
    <name evidence="2" type="ORF">SAMN05421504_1011032</name>
</gene>
<sequence>MRRLRVENLQKLFERYVYCGMTRDAAALADMFTPDGVLEAPLVPEGHPFPRRLAGRDAIRTGLAEYYARPAGPDRKVDVSKSSYTLHVTSDPDVFITEIDTAYDVDGATVFMSLAQIFRLRDGKIALMRDYFAPEHAD</sequence>
<dbReference type="InterPro" id="IPR037401">
    <property type="entry name" value="SnoaL-like"/>
</dbReference>
<protein>
    <submittedName>
        <fullName evidence="2">Ketosteroid isomerase-related protein</fullName>
    </submittedName>
</protein>
<evidence type="ECO:0000313" key="3">
    <source>
        <dbReference type="Proteomes" id="UP000199515"/>
    </source>
</evidence>
<dbReference type="EMBL" id="FNON01000001">
    <property type="protein sequence ID" value="SDW60736.1"/>
    <property type="molecule type" value="Genomic_DNA"/>
</dbReference>
<organism evidence="2 3">
    <name type="scientific">Amycolatopsis xylanica</name>
    <dbReference type="NCBI Taxonomy" id="589385"/>
    <lineage>
        <taxon>Bacteria</taxon>
        <taxon>Bacillati</taxon>
        <taxon>Actinomycetota</taxon>
        <taxon>Actinomycetes</taxon>
        <taxon>Pseudonocardiales</taxon>
        <taxon>Pseudonocardiaceae</taxon>
        <taxon>Amycolatopsis</taxon>
    </lineage>
</organism>
<keyword evidence="2" id="KW-0413">Isomerase</keyword>
<dbReference type="OrthoDB" id="3681559at2"/>
<dbReference type="Proteomes" id="UP000199515">
    <property type="component" value="Unassembled WGS sequence"/>
</dbReference>
<feature type="domain" description="SnoaL-like" evidence="1">
    <location>
        <begin position="14"/>
        <end position="127"/>
    </location>
</feature>
<keyword evidence="3" id="KW-1185">Reference proteome</keyword>
<dbReference type="Pfam" id="PF12680">
    <property type="entry name" value="SnoaL_2"/>
    <property type="match status" value="1"/>
</dbReference>
<evidence type="ECO:0000313" key="2">
    <source>
        <dbReference type="EMBL" id="SDW60736.1"/>
    </source>
</evidence>
<reference evidence="2 3" key="1">
    <citation type="submission" date="2016-10" db="EMBL/GenBank/DDBJ databases">
        <authorList>
            <person name="de Groot N.N."/>
        </authorList>
    </citation>
    <scope>NUCLEOTIDE SEQUENCE [LARGE SCALE GENOMIC DNA]</scope>
    <source>
        <strain evidence="2 3">CPCC 202699</strain>
    </source>
</reference>
<dbReference type="SUPFAM" id="SSF54427">
    <property type="entry name" value="NTF2-like"/>
    <property type="match status" value="1"/>
</dbReference>
<dbReference type="AlphaFoldDB" id="A0A1H2UXC3"/>
<proteinExistence type="predicted"/>
<dbReference type="Gene3D" id="3.10.450.50">
    <property type="match status" value="1"/>
</dbReference>